<gene>
    <name evidence="2" type="ORF">ATANTOWER_018837</name>
</gene>
<keyword evidence="3" id="KW-1185">Reference proteome</keyword>
<evidence type="ECO:0000313" key="2">
    <source>
        <dbReference type="EMBL" id="MED6246497.1"/>
    </source>
</evidence>
<name>A0ABU7B7D8_9TELE</name>
<comment type="caution">
    <text evidence="2">The sequence shown here is derived from an EMBL/GenBank/DDBJ whole genome shotgun (WGS) entry which is preliminary data.</text>
</comment>
<evidence type="ECO:0000313" key="3">
    <source>
        <dbReference type="Proteomes" id="UP001345963"/>
    </source>
</evidence>
<proteinExistence type="predicted"/>
<reference evidence="2 3" key="1">
    <citation type="submission" date="2021-07" db="EMBL/GenBank/DDBJ databases">
        <authorList>
            <person name="Palmer J.M."/>
        </authorList>
    </citation>
    <scope>NUCLEOTIDE SEQUENCE [LARGE SCALE GENOMIC DNA]</scope>
    <source>
        <strain evidence="2 3">AT_MEX2019</strain>
        <tissue evidence="2">Muscle</tissue>
    </source>
</reference>
<feature type="chain" id="PRO_5046748007" evidence="1">
    <location>
        <begin position="17"/>
        <end position="156"/>
    </location>
</feature>
<protein>
    <submittedName>
        <fullName evidence="2">Uncharacterized protein</fullName>
    </submittedName>
</protein>
<organism evidence="2 3">
    <name type="scientific">Ataeniobius toweri</name>
    <dbReference type="NCBI Taxonomy" id="208326"/>
    <lineage>
        <taxon>Eukaryota</taxon>
        <taxon>Metazoa</taxon>
        <taxon>Chordata</taxon>
        <taxon>Craniata</taxon>
        <taxon>Vertebrata</taxon>
        <taxon>Euteleostomi</taxon>
        <taxon>Actinopterygii</taxon>
        <taxon>Neopterygii</taxon>
        <taxon>Teleostei</taxon>
        <taxon>Neoteleostei</taxon>
        <taxon>Acanthomorphata</taxon>
        <taxon>Ovalentaria</taxon>
        <taxon>Atherinomorphae</taxon>
        <taxon>Cyprinodontiformes</taxon>
        <taxon>Goodeidae</taxon>
        <taxon>Ataeniobius</taxon>
    </lineage>
</organism>
<dbReference type="Proteomes" id="UP001345963">
    <property type="component" value="Unassembled WGS sequence"/>
</dbReference>
<evidence type="ECO:0000256" key="1">
    <source>
        <dbReference type="SAM" id="SignalP"/>
    </source>
</evidence>
<sequence>MFVVTFILTCLNGVLTKIQSGRRTSTTGFVLRLHHASPLQPISVKSAFLLSQSLFKASLLRTSNHESPCFPAELRPSSTTSPPSGFLAPSHSLYSSSLHSITSILSGGEDISNPNPKLFIQAHVICSTHVFLRGPIVKEINICYLTSLMGIFVFLL</sequence>
<feature type="signal peptide" evidence="1">
    <location>
        <begin position="1"/>
        <end position="16"/>
    </location>
</feature>
<dbReference type="EMBL" id="JAHUTI010043263">
    <property type="protein sequence ID" value="MED6246497.1"/>
    <property type="molecule type" value="Genomic_DNA"/>
</dbReference>
<accession>A0ABU7B7D8</accession>
<keyword evidence="1" id="KW-0732">Signal</keyword>